<organism evidence="4 5">
    <name type="scientific">Podospora didyma</name>
    <dbReference type="NCBI Taxonomy" id="330526"/>
    <lineage>
        <taxon>Eukaryota</taxon>
        <taxon>Fungi</taxon>
        <taxon>Dikarya</taxon>
        <taxon>Ascomycota</taxon>
        <taxon>Pezizomycotina</taxon>
        <taxon>Sordariomycetes</taxon>
        <taxon>Sordariomycetidae</taxon>
        <taxon>Sordariales</taxon>
        <taxon>Podosporaceae</taxon>
        <taxon>Podospora</taxon>
    </lineage>
</organism>
<evidence type="ECO:0000256" key="1">
    <source>
        <dbReference type="SAM" id="SignalP"/>
    </source>
</evidence>
<keyword evidence="5" id="KW-1185">Reference proteome</keyword>
<dbReference type="PANTHER" id="PTHR31151">
    <property type="entry name" value="PROLINE-TRNA LIGASE (DUF1680)"/>
    <property type="match status" value="1"/>
</dbReference>
<dbReference type="InterPro" id="IPR012878">
    <property type="entry name" value="Beta-AFase-like_GH127_cat"/>
</dbReference>
<sequence length="629" mass="68481">MMWHITLAAAASSVLAGISLTAAHPQATPALPTQNETLVSPFDLSQVQLTSSRWMENQNRTLSYLKFIDVSRMLYVFRQNHKLPTQGAAKNGGWDAPDFPFRGHFQGHLLTAWAQCWQTTGDAVCKHRALSFVTELATCQANNAAAGWNKGYLNAFSENDFTLMEQGKLSSGVPYYVIHKTMAGLLDVWLALNSSTAKTVLLELGGWVDARTAKLSTEQMQRVLGTEHGGMVAVLADVYFATGDKKWLTVAQRFEHQAVINPLANSQDQLNGLHANTQIPKWIGALRQFKATGAAKYKTIASNAWNMVVGAHTYAIGSNSQAEHFKPPNAIAQYLKNDAGESCNTYNMLKLTRELWTLDPANVGLADYYERALLNQMLGQQNPTDAHGHVTYFHSLQPGARRGVGPAWGGGTWSTDYDSFWCCQGTGTETHTKFADSIYFHDESALYINLFTPSTLNWSQRGVIVTQSTAFPVSDTSTVKLSANNGGSSNWDFTMKIRIPGWAVGAAVTVNGQGITGVKSGSYASISRTWAVGDTVTINLPMTFRLLRANDNKSLAAIAYGPTVLVGNYGNTAVAEAPQLKLDSLKRTSNTVLAFSGTAGDKNASLQPYYDGQGINYVTYWLVQGSLPA</sequence>
<feature type="chain" id="PRO_5042139118" evidence="1">
    <location>
        <begin position="17"/>
        <end position="629"/>
    </location>
</feature>
<dbReference type="InterPro" id="IPR049046">
    <property type="entry name" value="Beta-AFase-like_GH127_middle"/>
</dbReference>
<proteinExistence type="predicted"/>
<name>A0AAE0KK29_9PEZI</name>
<keyword evidence="1" id="KW-0732">Signal</keyword>
<reference evidence="4" key="1">
    <citation type="journal article" date="2023" name="Mol. Phylogenet. Evol.">
        <title>Genome-scale phylogeny and comparative genomics of the fungal order Sordariales.</title>
        <authorList>
            <person name="Hensen N."/>
            <person name="Bonometti L."/>
            <person name="Westerberg I."/>
            <person name="Brannstrom I.O."/>
            <person name="Guillou S."/>
            <person name="Cros-Aarteil S."/>
            <person name="Calhoun S."/>
            <person name="Haridas S."/>
            <person name="Kuo A."/>
            <person name="Mondo S."/>
            <person name="Pangilinan J."/>
            <person name="Riley R."/>
            <person name="LaButti K."/>
            <person name="Andreopoulos B."/>
            <person name="Lipzen A."/>
            <person name="Chen C."/>
            <person name="Yan M."/>
            <person name="Daum C."/>
            <person name="Ng V."/>
            <person name="Clum A."/>
            <person name="Steindorff A."/>
            <person name="Ohm R.A."/>
            <person name="Martin F."/>
            <person name="Silar P."/>
            <person name="Natvig D.O."/>
            <person name="Lalanne C."/>
            <person name="Gautier V."/>
            <person name="Ament-Velasquez S.L."/>
            <person name="Kruys A."/>
            <person name="Hutchinson M.I."/>
            <person name="Powell A.J."/>
            <person name="Barry K."/>
            <person name="Miller A.N."/>
            <person name="Grigoriev I.V."/>
            <person name="Debuchy R."/>
            <person name="Gladieux P."/>
            <person name="Hiltunen Thoren M."/>
            <person name="Johannesson H."/>
        </authorList>
    </citation>
    <scope>NUCLEOTIDE SEQUENCE</scope>
    <source>
        <strain evidence="4">CBS 232.78</strain>
    </source>
</reference>
<protein>
    <submittedName>
        <fullName evidence="4">Secreted protein</fullName>
    </submittedName>
</protein>
<gene>
    <name evidence="4" type="ORF">B0H63DRAFT_451354</name>
</gene>
<dbReference type="AlphaFoldDB" id="A0AAE0KK29"/>
<accession>A0AAE0KK29</accession>
<dbReference type="PANTHER" id="PTHR31151:SF0">
    <property type="entry name" value="PROLINE-TRNA LIGASE (DUF1680)"/>
    <property type="match status" value="1"/>
</dbReference>
<reference evidence="4" key="2">
    <citation type="submission" date="2023-06" db="EMBL/GenBank/DDBJ databases">
        <authorList>
            <consortium name="Lawrence Berkeley National Laboratory"/>
            <person name="Haridas S."/>
            <person name="Hensen N."/>
            <person name="Bonometti L."/>
            <person name="Westerberg I."/>
            <person name="Brannstrom I.O."/>
            <person name="Guillou S."/>
            <person name="Cros-Aarteil S."/>
            <person name="Calhoun S."/>
            <person name="Kuo A."/>
            <person name="Mondo S."/>
            <person name="Pangilinan J."/>
            <person name="Riley R."/>
            <person name="LaButti K."/>
            <person name="Andreopoulos B."/>
            <person name="Lipzen A."/>
            <person name="Chen C."/>
            <person name="Yanf M."/>
            <person name="Daum C."/>
            <person name="Ng V."/>
            <person name="Clum A."/>
            <person name="Steindorff A."/>
            <person name="Ohm R."/>
            <person name="Martin F."/>
            <person name="Silar P."/>
            <person name="Natvig D."/>
            <person name="Lalanne C."/>
            <person name="Gautier V."/>
            <person name="Ament-velasquez S.L."/>
            <person name="Kruys A."/>
            <person name="Hutchinson M.I."/>
            <person name="Powell A.J."/>
            <person name="Barry K."/>
            <person name="Miller A.N."/>
            <person name="Grigoriev I.V."/>
            <person name="Debuchy R."/>
            <person name="Gladieux P."/>
            <person name="Thoren M.H."/>
            <person name="Johannesson H."/>
        </authorList>
    </citation>
    <scope>NUCLEOTIDE SEQUENCE</scope>
    <source>
        <strain evidence="4">CBS 232.78</strain>
    </source>
</reference>
<feature type="domain" description="Non-reducing end beta-L-arabinofuranosidase-like GH127 middle" evidence="3">
    <location>
        <begin position="446"/>
        <end position="542"/>
    </location>
</feature>
<dbReference type="EMBL" id="JAULSW010000006">
    <property type="protein sequence ID" value="KAK3377476.1"/>
    <property type="molecule type" value="Genomic_DNA"/>
</dbReference>
<evidence type="ECO:0000259" key="2">
    <source>
        <dbReference type="Pfam" id="PF07944"/>
    </source>
</evidence>
<feature type="domain" description="Non-reducing end beta-L-arabinofuranosidase-like GH127 catalytic" evidence="2">
    <location>
        <begin position="46"/>
        <end position="436"/>
    </location>
</feature>
<dbReference type="Proteomes" id="UP001285441">
    <property type="component" value="Unassembled WGS sequence"/>
</dbReference>
<feature type="signal peptide" evidence="1">
    <location>
        <begin position="1"/>
        <end position="16"/>
    </location>
</feature>
<evidence type="ECO:0000313" key="4">
    <source>
        <dbReference type="EMBL" id="KAK3377476.1"/>
    </source>
</evidence>
<comment type="caution">
    <text evidence="4">The sequence shown here is derived from an EMBL/GenBank/DDBJ whole genome shotgun (WGS) entry which is preliminary data.</text>
</comment>
<dbReference type="GO" id="GO:0005975">
    <property type="term" value="P:carbohydrate metabolic process"/>
    <property type="evidence" value="ECO:0007669"/>
    <property type="project" value="InterPro"/>
</dbReference>
<dbReference type="Pfam" id="PF20736">
    <property type="entry name" value="Glyco_hydro127M"/>
    <property type="match status" value="1"/>
</dbReference>
<dbReference type="Pfam" id="PF07944">
    <property type="entry name" value="Beta-AFase-like_GH127_cat"/>
    <property type="match status" value="1"/>
</dbReference>
<dbReference type="InterPro" id="IPR008928">
    <property type="entry name" value="6-hairpin_glycosidase_sf"/>
</dbReference>
<evidence type="ECO:0000259" key="3">
    <source>
        <dbReference type="Pfam" id="PF20736"/>
    </source>
</evidence>
<evidence type="ECO:0000313" key="5">
    <source>
        <dbReference type="Proteomes" id="UP001285441"/>
    </source>
</evidence>
<dbReference type="SUPFAM" id="SSF48208">
    <property type="entry name" value="Six-hairpin glycosidases"/>
    <property type="match status" value="1"/>
</dbReference>